<dbReference type="GO" id="GO:0005794">
    <property type="term" value="C:Golgi apparatus"/>
    <property type="evidence" value="ECO:0007669"/>
    <property type="project" value="TreeGrafter"/>
</dbReference>
<dbReference type="GO" id="GO:0008270">
    <property type="term" value="F:zinc ion binding"/>
    <property type="evidence" value="ECO:0007669"/>
    <property type="project" value="UniProtKB-KW"/>
</dbReference>
<feature type="region of interest" description="Disordered" evidence="9">
    <location>
        <begin position="519"/>
        <end position="659"/>
    </location>
</feature>
<evidence type="ECO:0000256" key="9">
    <source>
        <dbReference type="SAM" id="MobiDB-lite"/>
    </source>
</evidence>
<keyword evidence="2 10" id="KW-0812">Transmembrane</keyword>
<keyword evidence="3" id="KW-0479">Metal-binding</keyword>
<dbReference type="Proteomes" id="UP000717515">
    <property type="component" value="Unassembled WGS sequence"/>
</dbReference>
<dbReference type="Gene3D" id="3.30.40.10">
    <property type="entry name" value="Zinc/RING finger domain, C3HC4 (zinc finger)"/>
    <property type="match status" value="1"/>
</dbReference>
<gene>
    <name evidence="12" type="ORF">KVV02_005952</name>
</gene>
<dbReference type="InterPro" id="IPR019325">
    <property type="entry name" value="NEDD4/Bsd2"/>
</dbReference>
<dbReference type="GO" id="GO:0006511">
    <property type="term" value="P:ubiquitin-dependent protein catabolic process"/>
    <property type="evidence" value="ECO:0007669"/>
    <property type="project" value="TreeGrafter"/>
</dbReference>
<dbReference type="SMART" id="SM00744">
    <property type="entry name" value="RINGv"/>
    <property type="match status" value="1"/>
</dbReference>
<feature type="transmembrane region" description="Helical" evidence="10">
    <location>
        <begin position="269"/>
        <end position="296"/>
    </location>
</feature>
<comment type="subcellular location">
    <subcellularLocation>
        <location evidence="1">Membrane</location>
        <topology evidence="1">Multi-pass membrane protein</topology>
    </subcellularLocation>
</comment>
<proteinExistence type="predicted"/>
<evidence type="ECO:0000313" key="12">
    <source>
        <dbReference type="EMBL" id="KAG9327376.1"/>
    </source>
</evidence>
<evidence type="ECO:0000256" key="5">
    <source>
        <dbReference type="ARBA" id="ARBA00022833"/>
    </source>
</evidence>
<keyword evidence="4 8" id="KW-0863">Zinc-finger</keyword>
<feature type="compositionally biased region" description="Basic and acidic residues" evidence="9">
    <location>
        <begin position="548"/>
        <end position="558"/>
    </location>
</feature>
<feature type="transmembrane region" description="Helical" evidence="10">
    <location>
        <begin position="193"/>
        <end position="220"/>
    </location>
</feature>
<feature type="transmembrane region" description="Helical" evidence="10">
    <location>
        <begin position="814"/>
        <end position="834"/>
    </location>
</feature>
<organism evidence="12 13">
    <name type="scientific">Mortierella alpina</name>
    <name type="common">Oleaginous fungus</name>
    <name type="synonym">Mortierella renispora</name>
    <dbReference type="NCBI Taxonomy" id="64518"/>
    <lineage>
        <taxon>Eukaryota</taxon>
        <taxon>Fungi</taxon>
        <taxon>Fungi incertae sedis</taxon>
        <taxon>Mucoromycota</taxon>
        <taxon>Mortierellomycotina</taxon>
        <taxon>Mortierellomycetes</taxon>
        <taxon>Mortierellales</taxon>
        <taxon>Mortierellaceae</taxon>
        <taxon>Mortierella</taxon>
    </lineage>
</organism>
<feature type="transmembrane region" description="Helical" evidence="10">
    <location>
        <begin position="780"/>
        <end position="802"/>
    </location>
</feature>
<dbReference type="PANTHER" id="PTHR13396">
    <property type="entry name" value="NEDD4 FAMILY INTERACTING PROTEIN 1/2"/>
    <property type="match status" value="1"/>
</dbReference>
<dbReference type="Pfam" id="PF13639">
    <property type="entry name" value="zf-RING_2"/>
    <property type="match status" value="1"/>
</dbReference>
<dbReference type="SMART" id="SM00184">
    <property type="entry name" value="RING"/>
    <property type="match status" value="1"/>
</dbReference>
<evidence type="ECO:0000256" key="1">
    <source>
        <dbReference type="ARBA" id="ARBA00004141"/>
    </source>
</evidence>
<dbReference type="AlphaFoldDB" id="A0A9P8IEK0"/>
<evidence type="ECO:0000313" key="13">
    <source>
        <dbReference type="Proteomes" id="UP000717515"/>
    </source>
</evidence>
<sequence length="958" mass="104412">MEHPTPPLLTQGSPPHDAQAHPPPRPETDSCAILSTSTNTSRSNLSPPHTTAPPTAPSSRGKALSPSNEAAAASSIPPPPSPTLSNSHLSVSNLQHGPDTASIYGARTASILSRHSSRPASLQRVGATAAALLHNAEARRLRVNLYRELVGGWFHLSTSSKVLLAYYIGATMVEIIATVTMGIIERRTAKKCYLLAIFLGLYLLRSVIICGILLRRFLFVRPDDLPRDLSGACGAHYKTMINWASLILLMISVAMVTTQSHCAENSPGLFYLVLVFSLVGYACLAMLLILWLVILFCLNGLVIILELFGVGPTVMQWQGATPEMLDSIPVVKYSKPESEPNSIPTLYQHSARSPIEKKESPLVPPSIIVSDEHVYGPGVPTRDPMEVIIHMDLSNQLAGDGNAAGPSVLTAEPGKSDSLATEMSLPEPGPEHSGLLTTEQGCPSSKEQEEQEQEHGADNDHMLPSCSICLCDYEDMEELRHLPCDHYFHKECVDEWLKLKRTCPLCKYDISQARRGRRFWPRRGSQGRDSGSSNGTRTRRSLPFVPTSDHDQGTDHQQSRNLSRARSRSHSPVRPSFSKDHSTGNSVRPSPAAPVQADNNSDDNRNNNDNDYEDDDDLDLQALSFGEDDESSQQQQQRQQLPDQDLQEDPQRQHVVHSAPSIHVKYSDFRRALDPYLSFFSSTSSSVPSSSSGTSSGGPSPSATTARRLPFSSTADGVFANISAKPEVEGQKNQELQPPAYDSAIQDVTPPYFEMTVVTPRAFGDDVLVDGLPVGNFFQFLWNVAVAVSFQFLGALLTYLLHNSHASKASLFHIFGLMNGSMVGLGLTLVNFGIRMRGGFAFSSVDPQDAGSGVGEVTQVERPPSVDETGYIGGGGMDQSPPTHGSEADSAQMDWLQTEAENQWASLLLMILGWMIIIKALTAYAIAKKTERIISAQPSEEREYPRASIDSISSDHYV</sequence>
<dbReference type="GO" id="GO:0016020">
    <property type="term" value="C:membrane"/>
    <property type="evidence" value="ECO:0007669"/>
    <property type="project" value="UniProtKB-SubCell"/>
</dbReference>
<accession>A0A9P8IEK0</accession>
<feature type="compositionally biased region" description="Acidic residues" evidence="9">
    <location>
        <begin position="610"/>
        <end position="619"/>
    </location>
</feature>
<dbReference type="GO" id="GO:0005783">
    <property type="term" value="C:endoplasmic reticulum"/>
    <property type="evidence" value="ECO:0007669"/>
    <property type="project" value="TreeGrafter"/>
</dbReference>
<dbReference type="InterPro" id="IPR011016">
    <property type="entry name" value="Znf_RING-CH"/>
</dbReference>
<keyword evidence="7 10" id="KW-0472">Membrane</keyword>
<evidence type="ECO:0000256" key="3">
    <source>
        <dbReference type="ARBA" id="ARBA00022723"/>
    </source>
</evidence>
<dbReference type="CDD" id="cd22212">
    <property type="entry name" value="NDFIP-like"/>
    <property type="match status" value="1"/>
</dbReference>
<dbReference type="EMBL" id="JAIFTL010000005">
    <property type="protein sequence ID" value="KAG9327376.1"/>
    <property type="molecule type" value="Genomic_DNA"/>
</dbReference>
<feature type="region of interest" description="Disordered" evidence="9">
    <location>
        <begin position="399"/>
        <end position="459"/>
    </location>
</feature>
<feature type="compositionally biased region" description="Low complexity" evidence="9">
    <location>
        <begin position="683"/>
        <end position="702"/>
    </location>
</feature>
<dbReference type="PANTHER" id="PTHR13396:SF5">
    <property type="entry name" value="NEDD4 FAMILY INTERACTING PROTEIN"/>
    <property type="match status" value="1"/>
</dbReference>
<feature type="domain" description="RING-type" evidence="11">
    <location>
        <begin position="466"/>
        <end position="507"/>
    </location>
</feature>
<evidence type="ECO:0000256" key="6">
    <source>
        <dbReference type="ARBA" id="ARBA00022989"/>
    </source>
</evidence>
<protein>
    <recommendedName>
        <fullName evidence="11">RING-type domain-containing protein</fullName>
    </recommendedName>
</protein>
<feature type="compositionally biased region" description="Low complexity" evidence="9">
    <location>
        <begin position="632"/>
        <end position="644"/>
    </location>
</feature>
<evidence type="ECO:0000256" key="2">
    <source>
        <dbReference type="ARBA" id="ARBA00022692"/>
    </source>
</evidence>
<feature type="compositionally biased region" description="Low complexity" evidence="9">
    <location>
        <begin position="34"/>
        <end position="49"/>
    </location>
</feature>
<feature type="region of interest" description="Disordered" evidence="9">
    <location>
        <begin position="1"/>
        <end position="98"/>
    </location>
</feature>
<dbReference type="GO" id="GO:0048471">
    <property type="term" value="C:perinuclear region of cytoplasm"/>
    <property type="evidence" value="ECO:0007669"/>
    <property type="project" value="TreeGrafter"/>
</dbReference>
<evidence type="ECO:0000256" key="4">
    <source>
        <dbReference type="ARBA" id="ARBA00022771"/>
    </source>
</evidence>
<feature type="compositionally biased region" description="Low complexity" evidence="9">
    <location>
        <begin position="57"/>
        <end position="75"/>
    </location>
</feature>
<feature type="region of interest" description="Disordered" evidence="9">
    <location>
        <begin position="938"/>
        <end position="958"/>
    </location>
</feature>
<dbReference type="GO" id="GO:0030001">
    <property type="term" value="P:metal ion transport"/>
    <property type="evidence" value="ECO:0007669"/>
    <property type="project" value="InterPro"/>
</dbReference>
<dbReference type="GO" id="GO:0007034">
    <property type="term" value="P:vacuolar transport"/>
    <property type="evidence" value="ECO:0007669"/>
    <property type="project" value="InterPro"/>
</dbReference>
<evidence type="ECO:0000259" key="11">
    <source>
        <dbReference type="PROSITE" id="PS50089"/>
    </source>
</evidence>
<keyword evidence="5" id="KW-0862">Zinc</keyword>
<feature type="compositionally biased region" description="Low complexity" evidence="9">
    <location>
        <begin position="522"/>
        <end position="536"/>
    </location>
</feature>
<dbReference type="SUPFAM" id="SSF57850">
    <property type="entry name" value="RING/U-box"/>
    <property type="match status" value="1"/>
</dbReference>
<feature type="transmembrane region" description="Helical" evidence="10">
    <location>
        <begin position="904"/>
        <end position="927"/>
    </location>
</feature>
<keyword evidence="6 10" id="KW-1133">Transmembrane helix</keyword>
<comment type="caution">
    <text evidence="12">The sequence shown here is derived from an EMBL/GenBank/DDBJ whole genome shotgun (WGS) entry which is preliminary data.</text>
</comment>
<dbReference type="InterPro" id="IPR013083">
    <property type="entry name" value="Znf_RING/FYVE/PHD"/>
</dbReference>
<feature type="transmembrane region" description="Helical" evidence="10">
    <location>
        <begin position="164"/>
        <end position="184"/>
    </location>
</feature>
<dbReference type="GO" id="GO:0031398">
    <property type="term" value="P:positive regulation of protein ubiquitination"/>
    <property type="evidence" value="ECO:0007669"/>
    <property type="project" value="TreeGrafter"/>
</dbReference>
<reference evidence="12" key="1">
    <citation type="submission" date="2021-07" db="EMBL/GenBank/DDBJ databases">
        <title>Draft genome of Mortierella alpina, strain LL118, isolated from an aspen leaf litter sample.</title>
        <authorList>
            <person name="Yang S."/>
            <person name="Vinatzer B.A."/>
        </authorList>
    </citation>
    <scope>NUCLEOTIDE SEQUENCE</scope>
    <source>
        <strain evidence="12">LL118</strain>
    </source>
</reference>
<feature type="region of interest" description="Disordered" evidence="9">
    <location>
        <begin position="683"/>
        <end position="708"/>
    </location>
</feature>
<dbReference type="Pfam" id="PF10176">
    <property type="entry name" value="NEDD4_Bsd2"/>
    <property type="match status" value="1"/>
</dbReference>
<evidence type="ECO:0000256" key="8">
    <source>
        <dbReference type="PROSITE-ProRule" id="PRU00175"/>
    </source>
</evidence>
<dbReference type="PROSITE" id="PS50089">
    <property type="entry name" value="ZF_RING_2"/>
    <property type="match status" value="1"/>
</dbReference>
<feature type="compositionally biased region" description="Polar residues" evidence="9">
    <location>
        <begin position="435"/>
        <end position="445"/>
    </location>
</feature>
<name>A0A9P8IEK0_MORAP</name>
<evidence type="ECO:0000256" key="10">
    <source>
        <dbReference type="SAM" id="Phobius"/>
    </source>
</evidence>
<evidence type="ECO:0000256" key="7">
    <source>
        <dbReference type="ARBA" id="ARBA00023136"/>
    </source>
</evidence>
<feature type="transmembrane region" description="Helical" evidence="10">
    <location>
        <begin position="240"/>
        <end position="257"/>
    </location>
</feature>
<dbReference type="InterPro" id="IPR001841">
    <property type="entry name" value="Znf_RING"/>
</dbReference>